<keyword evidence="8 11" id="KW-0460">Magnesium</keyword>
<evidence type="ECO:0000259" key="14">
    <source>
        <dbReference type="Pfam" id="PF08544"/>
    </source>
</evidence>
<dbReference type="OrthoDB" id="250531at2"/>
<evidence type="ECO:0000256" key="6">
    <source>
        <dbReference type="ARBA" id="ARBA00022777"/>
    </source>
</evidence>
<dbReference type="InterPro" id="IPR006203">
    <property type="entry name" value="GHMP_knse_ATP-bd_CS"/>
</dbReference>
<dbReference type="FunFam" id="3.30.230.10:FF:000017">
    <property type="entry name" value="Galactokinase"/>
    <property type="match status" value="1"/>
</dbReference>
<dbReference type="InterPro" id="IPR000705">
    <property type="entry name" value="Galactokinase"/>
</dbReference>
<evidence type="ECO:0000256" key="12">
    <source>
        <dbReference type="NCBIfam" id="TIGR00131"/>
    </source>
</evidence>
<evidence type="ECO:0000256" key="11">
    <source>
        <dbReference type="HAMAP-Rule" id="MF_00246"/>
    </source>
</evidence>
<keyword evidence="2 11" id="KW-0963">Cytoplasm</keyword>
<feature type="domain" description="Galactokinase N-terminal" evidence="15">
    <location>
        <begin position="8"/>
        <end position="54"/>
    </location>
</feature>
<dbReference type="PRINTS" id="PR00959">
    <property type="entry name" value="MEVGALKINASE"/>
</dbReference>
<accession>A0A0P7ZSX1</accession>
<dbReference type="HAMAP" id="MF_00246">
    <property type="entry name" value="Galactokinase"/>
    <property type="match status" value="1"/>
</dbReference>
<dbReference type="eggNOG" id="COG0153">
    <property type="taxonomic scope" value="Bacteria"/>
</dbReference>
<comment type="similarity">
    <text evidence="1 11">Belongs to the GHMP kinase family. GalK subfamily.</text>
</comment>
<evidence type="ECO:0000256" key="4">
    <source>
        <dbReference type="ARBA" id="ARBA00022723"/>
    </source>
</evidence>
<evidence type="ECO:0000256" key="3">
    <source>
        <dbReference type="ARBA" id="ARBA00022679"/>
    </source>
</evidence>
<dbReference type="InterPro" id="IPR036554">
    <property type="entry name" value="GHMP_kinase_C_sf"/>
</dbReference>
<feature type="domain" description="GHMP kinase N-terminal" evidence="13">
    <location>
        <begin position="89"/>
        <end position="176"/>
    </location>
</feature>
<dbReference type="GO" id="GO:0005524">
    <property type="term" value="F:ATP binding"/>
    <property type="evidence" value="ECO:0007669"/>
    <property type="project" value="UniProtKB-UniRule"/>
</dbReference>
<evidence type="ECO:0000256" key="7">
    <source>
        <dbReference type="ARBA" id="ARBA00022840"/>
    </source>
</evidence>
<dbReference type="UniPathway" id="UPA00214"/>
<name>A0A0P7ZSX1_9BACT</name>
<dbReference type="InterPro" id="IPR019539">
    <property type="entry name" value="GalKase_N"/>
</dbReference>
<feature type="binding site" evidence="11">
    <location>
        <begin position="118"/>
        <end position="124"/>
    </location>
    <ligand>
        <name>ATP</name>
        <dbReference type="ChEBI" id="CHEBI:30616"/>
    </ligand>
</feature>
<feature type="domain" description="GHMP kinase C-terminal" evidence="14">
    <location>
        <begin position="281"/>
        <end position="358"/>
    </location>
</feature>
<dbReference type="PROSITE" id="PS00106">
    <property type="entry name" value="GALACTOKINASE"/>
    <property type="match status" value="1"/>
</dbReference>
<comment type="subcellular location">
    <subcellularLocation>
        <location evidence="11">Cytoplasm</location>
    </subcellularLocation>
</comment>
<evidence type="ECO:0000259" key="15">
    <source>
        <dbReference type="Pfam" id="PF10509"/>
    </source>
</evidence>
<evidence type="ECO:0000256" key="1">
    <source>
        <dbReference type="ARBA" id="ARBA00006566"/>
    </source>
</evidence>
<dbReference type="NCBIfam" id="TIGR00131">
    <property type="entry name" value="gal_kin"/>
    <property type="match status" value="1"/>
</dbReference>
<dbReference type="PATRIC" id="fig|1305737.6.peg.726"/>
<keyword evidence="5 11" id="KW-0547">Nucleotide-binding</keyword>
<dbReference type="GO" id="GO:0006012">
    <property type="term" value="P:galactose metabolic process"/>
    <property type="evidence" value="ECO:0007669"/>
    <property type="project" value="UniProtKB-UniRule"/>
</dbReference>
<evidence type="ECO:0000256" key="9">
    <source>
        <dbReference type="ARBA" id="ARBA00023144"/>
    </source>
</evidence>
<dbReference type="PRINTS" id="PR00473">
    <property type="entry name" value="GALCTOKINASE"/>
</dbReference>
<dbReference type="SUPFAM" id="SSF55060">
    <property type="entry name" value="GHMP Kinase, C-terminal domain"/>
    <property type="match status" value="1"/>
</dbReference>
<dbReference type="Gene3D" id="3.30.70.890">
    <property type="entry name" value="GHMP kinase, C-terminal domain"/>
    <property type="match status" value="1"/>
</dbReference>
<feature type="active site" description="Proton acceptor" evidence="11">
    <location>
        <position position="168"/>
    </location>
</feature>
<comment type="function">
    <text evidence="11">Catalyzes the transfer of the gamma-phosphate of ATP to D-galactose to form alpha-D-galactose-1-phosphate (Gal-1-P).</text>
</comment>
<protein>
    <recommendedName>
        <fullName evidence="11 12">Galactokinase</fullName>
        <ecNumber evidence="11 12">2.7.1.6</ecNumber>
    </recommendedName>
    <alternativeName>
        <fullName evidence="11">Galactose kinase</fullName>
    </alternativeName>
</protein>
<feature type="site" description="Transition state stabilizer" evidence="11">
    <location>
        <position position="25"/>
    </location>
</feature>
<evidence type="ECO:0000259" key="13">
    <source>
        <dbReference type="Pfam" id="PF00288"/>
    </source>
</evidence>
<feature type="binding site" evidence="11">
    <location>
        <position position="124"/>
    </location>
    <ligand>
        <name>Mg(2+)</name>
        <dbReference type="ChEBI" id="CHEBI:18420"/>
    </ligand>
</feature>
<dbReference type="InterPro" id="IPR013750">
    <property type="entry name" value="GHMP_kinase_C_dom"/>
</dbReference>
<gene>
    <name evidence="11 16" type="primary">galK</name>
    <name evidence="16" type="ORF">HLUCCX10_17485</name>
</gene>
<dbReference type="GO" id="GO:0005829">
    <property type="term" value="C:cytosol"/>
    <property type="evidence" value="ECO:0007669"/>
    <property type="project" value="TreeGrafter"/>
</dbReference>
<keyword evidence="4 11" id="KW-0479">Metal-binding</keyword>
<dbReference type="SUPFAM" id="SSF54211">
    <property type="entry name" value="Ribosomal protein S5 domain 2-like"/>
    <property type="match status" value="1"/>
</dbReference>
<dbReference type="STRING" id="1305737.GCA_000526355_01557"/>
<dbReference type="EC" id="2.7.1.6" evidence="11 12"/>
<evidence type="ECO:0000256" key="10">
    <source>
        <dbReference type="ARBA" id="ARBA00023277"/>
    </source>
</evidence>
<organism evidence="16 17">
    <name type="scientific">Algoriphagus marincola HL-49</name>
    <dbReference type="NCBI Taxonomy" id="1305737"/>
    <lineage>
        <taxon>Bacteria</taxon>
        <taxon>Pseudomonadati</taxon>
        <taxon>Bacteroidota</taxon>
        <taxon>Cytophagia</taxon>
        <taxon>Cytophagales</taxon>
        <taxon>Cyclobacteriaceae</taxon>
        <taxon>Algoriphagus</taxon>
    </lineage>
</organism>
<feature type="binding site" evidence="11">
    <location>
        <position position="218"/>
    </location>
    <ligand>
        <name>substrate</name>
    </ligand>
</feature>
<feature type="binding site" evidence="11">
    <location>
        <position position="65"/>
    </location>
    <ligand>
        <name>ATP</name>
        <dbReference type="ChEBI" id="CHEBI:30616"/>
    </ligand>
</feature>
<dbReference type="Gene3D" id="3.30.230.10">
    <property type="match status" value="1"/>
</dbReference>
<evidence type="ECO:0000256" key="8">
    <source>
        <dbReference type="ARBA" id="ARBA00022842"/>
    </source>
</evidence>
<dbReference type="InterPro" id="IPR019741">
    <property type="entry name" value="Galactokinase_CS"/>
</dbReference>
<dbReference type="FunFam" id="3.30.70.890:FF:000001">
    <property type="entry name" value="Galactokinase"/>
    <property type="match status" value="1"/>
</dbReference>
<dbReference type="InterPro" id="IPR020568">
    <property type="entry name" value="Ribosomal_Su5_D2-typ_SF"/>
</dbReference>
<evidence type="ECO:0000313" key="17">
    <source>
        <dbReference type="Proteomes" id="UP000050421"/>
    </source>
</evidence>
<sequence length="385" mass="43068">MYSNLLEFFKKTFESKPIIAFAPGRINLIGEHTDYQEGFVFPAAVQFGIWVGIQKNQLPYCRLYSMDFEEEYTFDWKSFSPKKGHWSTYVMGFLAQLKQAGYPIAGFDMMIGGDIPVGAGLSSSAALSVSIGTALSELFKLNLNPLSISKYAQNSEHQYAGVNCGIMDPYASAFGKKDRALLLDCRSNQHQEIPIDLGEYSLLLVNSNVKHALADSAYNQRRAACEESVQLLQAHFPDIQTLRDLKNENLDEIEKLLPSSLFPKAKHVITECERVQLAANYLKQGDLKAFGKLINESHRSLSRDYEVSCPELDFLAEKAWNFPGVLGARMMGGGFGGCTINLIRKSQIKNFQERIDNEYLASFNRHATFISVEISSGAHIILGRD</sequence>
<feature type="binding site" evidence="11">
    <location>
        <position position="156"/>
    </location>
    <ligand>
        <name>Mg(2+)</name>
        <dbReference type="ChEBI" id="CHEBI:18420"/>
    </ligand>
</feature>
<evidence type="ECO:0000256" key="2">
    <source>
        <dbReference type="ARBA" id="ARBA00022490"/>
    </source>
</evidence>
<keyword evidence="7 11" id="KW-0067">ATP-binding</keyword>
<reference evidence="16 17" key="1">
    <citation type="submission" date="2015-09" db="EMBL/GenBank/DDBJ databases">
        <title>Identification and resolution of microdiversity through metagenomic sequencing of parallel consortia.</title>
        <authorList>
            <person name="Nelson W.C."/>
            <person name="Romine M.F."/>
            <person name="Lindemann S.R."/>
        </authorList>
    </citation>
    <scope>NUCLEOTIDE SEQUENCE [LARGE SCALE GENOMIC DNA]</scope>
    <source>
        <strain evidence="16">HL-49</strain>
    </source>
</reference>
<dbReference type="InterPro" id="IPR006206">
    <property type="entry name" value="Mevalonate/galactokinase"/>
</dbReference>
<evidence type="ECO:0000256" key="5">
    <source>
        <dbReference type="ARBA" id="ARBA00022741"/>
    </source>
</evidence>
<dbReference type="Proteomes" id="UP000050421">
    <property type="component" value="Unassembled WGS sequence"/>
</dbReference>
<dbReference type="PANTHER" id="PTHR10457:SF7">
    <property type="entry name" value="GALACTOKINASE-RELATED"/>
    <property type="match status" value="1"/>
</dbReference>
<keyword evidence="3 11" id="KW-0808">Transferase</keyword>
<feature type="binding site" evidence="11">
    <location>
        <begin position="31"/>
        <end position="34"/>
    </location>
    <ligand>
        <name>substrate</name>
    </ligand>
</feature>
<keyword evidence="6 11" id="KW-0418">Kinase</keyword>
<dbReference type="Pfam" id="PF10509">
    <property type="entry name" value="GalKase_gal_bdg"/>
    <property type="match status" value="1"/>
</dbReference>
<dbReference type="Pfam" id="PF08544">
    <property type="entry name" value="GHMP_kinases_C"/>
    <property type="match status" value="1"/>
</dbReference>
<proteinExistence type="inferred from homology"/>
<keyword evidence="10 11" id="KW-0119">Carbohydrate metabolism</keyword>
<dbReference type="PANTHER" id="PTHR10457">
    <property type="entry name" value="MEVALONATE KINASE/GALACTOKINASE"/>
    <property type="match status" value="1"/>
</dbReference>
<comment type="pathway">
    <text evidence="11">Carbohydrate metabolism; galactose metabolism.</text>
</comment>
<dbReference type="Pfam" id="PF00288">
    <property type="entry name" value="GHMP_kinases_N"/>
    <property type="match status" value="1"/>
</dbReference>
<keyword evidence="9 11" id="KW-0299">Galactose metabolism</keyword>
<dbReference type="GO" id="GO:0000287">
    <property type="term" value="F:magnesium ion binding"/>
    <property type="evidence" value="ECO:0007669"/>
    <property type="project" value="UniProtKB-UniRule"/>
</dbReference>
<dbReference type="NCBIfam" id="NF003705">
    <property type="entry name" value="PRK05322.1"/>
    <property type="match status" value="1"/>
</dbReference>
<dbReference type="InterPro" id="IPR022963">
    <property type="entry name" value="Galactokinase_bac"/>
</dbReference>
<dbReference type="GO" id="GO:0004335">
    <property type="term" value="F:galactokinase activity"/>
    <property type="evidence" value="ECO:0007669"/>
    <property type="project" value="UniProtKB-UniRule"/>
</dbReference>
<dbReference type="AlphaFoldDB" id="A0A0P7ZSX1"/>
<evidence type="ECO:0000313" key="16">
    <source>
        <dbReference type="EMBL" id="KPQ07510.1"/>
    </source>
</evidence>
<comment type="caution">
    <text evidence="16">The sequence shown here is derived from an EMBL/GenBank/DDBJ whole genome shotgun (WGS) entry which is preliminary data.</text>
</comment>
<dbReference type="InterPro" id="IPR014721">
    <property type="entry name" value="Ribsml_uS5_D2-typ_fold_subgr"/>
</dbReference>
<dbReference type="InterPro" id="IPR006204">
    <property type="entry name" value="GHMP_kinase_N_dom"/>
</dbReference>
<dbReference type="EMBL" id="LJXT01000171">
    <property type="protein sequence ID" value="KPQ07510.1"/>
    <property type="molecule type" value="Genomic_DNA"/>
</dbReference>
<dbReference type="PROSITE" id="PS00627">
    <property type="entry name" value="GHMP_KINASES_ATP"/>
    <property type="match status" value="1"/>
</dbReference>
<dbReference type="PIRSF" id="PIRSF000530">
    <property type="entry name" value="Galactokinase"/>
    <property type="match status" value="1"/>
</dbReference>
<comment type="catalytic activity">
    <reaction evidence="11">
        <text>alpha-D-galactose + ATP = alpha-D-galactose 1-phosphate + ADP + H(+)</text>
        <dbReference type="Rhea" id="RHEA:13553"/>
        <dbReference type="ChEBI" id="CHEBI:15378"/>
        <dbReference type="ChEBI" id="CHEBI:28061"/>
        <dbReference type="ChEBI" id="CHEBI:30616"/>
        <dbReference type="ChEBI" id="CHEBI:58336"/>
        <dbReference type="ChEBI" id="CHEBI:456216"/>
        <dbReference type="EC" id="2.7.1.6"/>
    </reaction>
</comment>